<dbReference type="SUPFAM" id="SSF57302">
    <property type="entry name" value="Snake toxin-like"/>
    <property type="match status" value="1"/>
</dbReference>
<dbReference type="STRING" id="8078.ENSFHEP00000020233"/>
<dbReference type="InterPro" id="IPR018363">
    <property type="entry name" value="CD59_antigen_CS"/>
</dbReference>
<keyword evidence="3" id="KW-1185">Reference proteome</keyword>
<protein>
    <recommendedName>
        <fullName evidence="4">UPAR/Ly6 domain-containing protein</fullName>
    </recommendedName>
</protein>
<evidence type="ECO:0008006" key="4">
    <source>
        <dbReference type="Google" id="ProtNLM"/>
    </source>
</evidence>
<dbReference type="GeneTree" id="ENSGT00730000114327"/>
<name>A0A3Q2Q1B1_FUNHE</name>
<dbReference type="Ensembl" id="ENSFHET00000029682.1">
    <property type="protein sequence ID" value="ENSFHEP00000020233.1"/>
    <property type="gene ID" value="ENSFHEG00000022164.1"/>
</dbReference>
<organism evidence="2 3">
    <name type="scientific">Fundulus heteroclitus</name>
    <name type="common">Killifish</name>
    <name type="synonym">Mummichog</name>
    <dbReference type="NCBI Taxonomy" id="8078"/>
    <lineage>
        <taxon>Eukaryota</taxon>
        <taxon>Metazoa</taxon>
        <taxon>Chordata</taxon>
        <taxon>Craniata</taxon>
        <taxon>Vertebrata</taxon>
        <taxon>Euteleostomi</taxon>
        <taxon>Actinopterygii</taxon>
        <taxon>Neopterygii</taxon>
        <taxon>Teleostei</taxon>
        <taxon>Neoteleostei</taxon>
        <taxon>Acanthomorphata</taxon>
        <taxon>Ovalentaria</taxon>
        <taxon>Atherinomorphae</taxon>
        <taxon>Cyprinodontiformes</taxon>
        <taxon>Fundulidae</taxon>
        <taxon>Fundulus</taxon>
    </lineage>
</organism>
<dbReference type="Gene3D" id="2.10.60.10">
    <property type="entry name" value="CD59"/>
    <property type="match status" value="1"/>
</dbReference>
<proteinExistence type="predicted"/>
<evidence type="ECO:0000313" key="3">
    <source>
        <dbReference type="Proteomes" id="UP000265000"/>
    </source>
</evidence>
<sequence>GGGVKLPVSLFSWNMTASVNLGSQSATASAECCSADDCNSRTLPPPPTQSPNTLQCIACDSNSSECKTIITCSGNEKNCFNATGEFNKLTTNTKCICVGTKQSSIKAKIYSHGSLLLTEIVGSVISGPTCCATNLCNAPRTTTTISTNNDASSFRLGLLHLILGIFIFII</sequence>
<evidence type="ECO:0000313" key="2">
    <source>
        <dbReference type="Ensembl" id="ENSFHEP00000020233.1"/>
    </source>
</evidence>
<dbReference type="InterPro" id="IPR045860">
    <property type="entry name" value="Snake_toxin-like_sf"/>
</dbReference>
<accession>A0A3Q2Q1B1</accession>
<keyword evidence="1" id="KW-0732">Signal</keyword>
<dbReference type="AlphaFoldDB" id="A0A3Q2Q1B1"/>
<reference evidence="2" key="1">
    <citation type="submission" date="2025-08" db="UniProtKB">
        <authorList>
            <consortium name="Ensembl"/>
        </authorList>
    </citation>
    <scope>IDENTIFICATION</scope>
</reference>
<dbReference type="Proteomes" id="UP000265000">
    <property type="component" value="Unplaced"/>
</dbReference>
<dbReference type="PROSITE" id="PS00983">
    <property type="entry name" value="LY6_UPAR"/>
    <property type="match status" value="1"/>
</dbReference>
<reference evidence="2" key="2">
    <citation type="submission" date="2025-09" db="UniProtKB">
        <authorList>
            <consortium name="Ensembl"/>
        </authorList>
    </citation>
    <scope>IDENTIFICATION</scope>
</reference>
<evidence type="ECO:0000256" key="1">
    <source>
        <dbReference type="ARBA" id="ARBA00022729"/>
    </source>
</evidence>